<evidence type="ECO:0000259" key="15">
    <source>
        <dbReference type="Pfam" id="PF20501"/>
    </source>
</evidence>
<feature type="transmembrane region" description="Helical" evidence="11">
    <location>
        <begin position="194"/>
        <end position="213"/>
    </location>
</feature>
<evidence type="ECO:0000256" key="4">
    <source>
        <dbReference type="ARBA" id="ARBA00022449"/>
    </source>
</evidence>
<evidence type="ECO:0000259" key="14">
    <source>
        <dbReference type="Pfam" id="PF13244"/>
    </source>
</evidence>
<feature type="domain" description="MrpA C-terminal/MbhE" evidence="15">
    <location>
        <begin position="680"/>
        <end position="758"/>
    </location>
</feature>
<feature type="transmembrane region" description="Helical" evidence="11">
    <location>
        <begin position="682"/>
        <end position="702"/>
    </location>
</feature>
<protein>
    <submittedName>
        <fullName evidence="16">Na+/H+ antiporter subunit A</fullName>
    </submittedName>
</protein>
<feature type="domain" description="NADH:quinone oxidoreductase/Mrp antiporter transmembrane" evidence="12">
    <location>
        <begin position="120"/>
        <end position="403"/>
    </location>
</feature>
<evidence type="ECO:0000259" key="13">
    <source>
        <dbReference type="Pfam" id="PF00662"/>
    </source>
</evidence>
<evidence type="ECO:0000313" key="16">
    <source>
        <dbReference type="EMBL" id="MBY6274606.1"/>
    </source>
</evidence>
<dbReference type="InterPro" id="IPR001516">
    <property type="entry name" value="Proton_antipo_N"/>
</dbReference>
<sequence>MAQALASIALPLIAAFMMPVLYRWLRWRLGVAATAVAAVTFVLVVLTPEMSLVIPWVPQLGIDLSITVDGWGRLFALLIAGIGTLVVLYSIPYLGAREDLGKFYAYLLLFMGAMLGVVYAGNLMLMYVFWELTSISSFLLIGFWNTRDDAQYGALKAILITFGGGLCMLGGLAILGTVGGTFELSALLAKQAELLGHPLVTVALVLLLIGAFTKSAQFPFHIWLPDAMAAPTPVSAYLHSATMVKAGLYLIGRLWPIFHTHPLWVPVVAAVGMVTMVVGSFLAVQKTDLKAVLALSTISQLGLIMWLFGLGTPEATQAAAFHLLNHSTFKALLFMVVGIVDHQTGTREIPLLSGLRRAMPVSAGLAMVGAASMAGVPLLNGFLSKEMFLTAVHGSSMGAAGALVATGASLLTTLYCLILGHKIWFGEPHETPDVPEEGSPSILVPPLLLAVIIVAVGIYPGLVESAIVTPAVAAVLQGPADLPHIALWHGFTPALLMTAIALGGGVLAYAGLPRVLAAFRRFTPQRYHLNALYDLLWWKNQVVEKAAKWITNRQMTGYLRDYLAYTLGALVVLFFGTMIVRRVGIPQLTLSPVGPWELLLMAIIVAGAVASTRVTSRLAAVMSISLVGLPLSLLFALLRAPDLALTQVVVEVITTVLFLLVFPHLRQITVYPRRPGRLNTNLLVAIGVGALGTVVTLLANGARLFPPRVAEWLVENSYRLGGGNNVVNVILVDFRGFDTMGEITVLTVAGLAVYMLIRLRKDHQAKGGRS</sequence>
<dbReference type="InterPro" id="IPR001750">
    <property type="entry name" value="ND/Mrp_TM"/>
</dbReference>
<dbReference type="AlphaFoldDB" id="A0A953I067"/>
<keyword evidence="6 10" id="KW-0812">Transmembrane</keyword>
<feature type="transmembrane region" description="Helical" evidence="11">
    <location>
        <begin position="593"/>
        <end position="611"/>
    </location>
</feature>
<evidence type="ECO:0000256" key="3">
    <source>
        <dbReference type="ARBA" id="ARBA00022448"/>
    </source>
</evidence>
<keyword evidence="8" id="KW-0406">Ion transport</keyword>
<feature type="transmembrane region" description="Helical" evidence="11">
    <location>
        <begin position="157"/>
        <end position="182"/>
    </location>
</feature>
<evidence type="ECO:0000313" key="17">
    <source>
        <dbReference type="Proteomes" id="UP000732377"/>
    </source>
</evidence>
<accession>A0A953I067</accession>
<keyword evidence="9 11" id="KW-0472">Membrane</keyword>
<comment type="caution">
    <text evidence="16">The sequence shown here is derived from an EMBL/GenBank/DDBJ whole genome shotgun (WGS) entry which is preliminary data.</text>
</comment>
<evidence type="ECO:0000256" key="8">
    <source>
        <dbReference type="ARBA" id="ARBA00023065"/>
    </source>
</evidence>
<evidence type="ECO:0000256" key="11">
    <source>
        <dbReference type="SAM" id="Phobius"/>
    </source>
</evidence>
<dbReference type="Pfam" id="PF13244">
    <property type="entry name" value="MbhD"/>
    <property type="match status" value="1"/>
</dbReference>
<dbReference type="GO" id="GO:0015297">
    <property type="term" value="F:antiporter activity"/>
    <property type="evidence" value="ECO:0007669"/>
    <property type="project" value="UniProtKB-KW"/>
</dbReference>
<organism evidence="16 17">
    <name type="scientific">Symbiobacterium thermophilum</name>
    <dbReference type="NCBI Taxonomy" id="2734"/>
    <lineage>
        <taxon>Bacteria</taxon>
        <taxon>Bacillati</taxon>
        <taxon>Bacillota</taxon>
        <taxon>Clostridia</taxon>
        <taxon>Eubacteriales</taxon>
        <taxon>Symbiobacteriaceae</taxon>
        <taxon>Symbiobacterium</taxon>
    </lineage>
</organism>
<feature type="transmembrane region" description="Helical" evidence="11">
    <location>
        <begin position="263"/>
        <end position="284"/>
    </location>
</feature>
<dbReference type="InterPro" id="IPR025383">
    <property type="entry name" value="MrpA_C/MbhD"/>
</dbReference>
<dbReference type="Pfam" id="PF20501">
    <property type="entry name" value="MbhE"/>
    <property type="match status" value="1"/>
</dbReference>
<evidence type="ECO:0000256" key="9">
    <source>
        <dbReference type="ARBA" id="ARBA00023136"/>
    </source>
</evidence>
<feature type="transmembrane region" description="Helical" evidence="11">
    <location>
        <begin position="361"/>
        <end position="379"/>
    </location>
</feature>
<dbReference type="Pfam" id="PF00361">
    <property type="entry name" value="Proton_antipo_M"/>
    <property type="match status" value="1"/>
</dbReference>
<feature type="transmembrane region" description="Helical" evidence="11">
    <location>
        <begin position="74"/>
        <end position="91"/>
    </location>
</feature>
<feature type="domain" description="NADH-Ubiquinone oxidoreductase (complex I) chain 5 N-terminal" evidence="13">
    <location>
        <begin position="59"/>
        <end position="104"/>
    </location>
</feature>
<feature type="transmembrane region" description="Helical" evidence="11">
    <location>
        <begin position="320"/>
        <end position="340"/>
    </location>
</feature>
<proteinExistence type="inferred from homology"/>
<dbReference type="Pfam" id="PF00662">
    <property type="entry name" value="Proton_antipo_N"/>
    <property type="match status" value="1"/>
</dbReference>
<feature type="transmembrane region" description="Helical" evidence="11">
    <location>
        <begin position="644"/>
        <end position="662"/>
    </location>
</feature>
<keyword evidence="7 11" id="KW-1133">Transmembrane helix</keyword>
<evidence type="ECO:0000256" key="10">
    <source>
        <dbReference type="RuleBase" id="RU000320"/>
    </source>
</evidence>
<evidence type="ECO:0000256" key="6">
    <source>
        <dbReference type="ARBA" id="ARBA00022692"/>
    </source>
</evidence>
<feature type="transmembrane region" description="Helical" evidence="11">
    <location>
        <begin position="739"/>
        <end position="757"/>
    </location>
</feature>
<gene>
    <name evidence="16" type="ORF">CWE10_00085</name>
</gene>
<feature type="transmembrane region" description="Helical" evidence="11">
    <location>
        <begin position="127"/>
        <end position="145"/>
    </location>
</feature>
<dbReference type="GO" id="GO:0006811">
    <property type="term" value="P:monoatomic ion transport"/>
    <property type="evidence" value="ECO:0007669"/>
    <property type="project" value="UniProtKB-KW"/>
</dbReference>
<reference evidence="16" key="1">
    <citation type="submission" date="2017-11" db="EMBL/GenBank/DDBJ databases">
        <title>Three new genomes from thermophilic consortium.</title>
        <authorList>
            <person name="Quaggio R."/>
            <person name="Amgarten D."/>
            <person name="Setubal J.C."/>
        </authorList>
    </citation>
    <scope>NUCLEOTIDE SEQUENCE</scope>
    <source>
        <strain evidence="16">ZCTH01-B2</strain>
    </source>
</reference>
<dbReference type="InterPro" id="IPR050616">
    <property type="entry name" value="CPA3_Na-H_Antiporter_A"/>
</dbReference>
<dbReference type="RefSeq" id="WP_273377367.1">
    <property type="nucleotide sequence ID" value="NZ_PIUK01000001.1"/>
</dbReference>
<feature type="transmembrane region" description="Helical" evidence="11">
    <location>
        <begin position="103"/>
        <end position="121"/>
    </location>
</feature>
<evidence type="ECO:0000256" key="5">
    <source>
        <dbReference type="ARBA" id="ARBA00022475"/>
    </source>
</evidence>
<evidence type="ECO:0000256" key="1">
    <source>
        <dbReference type="ARBA" id="ARBA00004651"/>
    </source>
</evidence>
<feature type="transmembrane region" description="Helical" evidence="11">
    <location>
        <begin position="441"/>
        <end position="462"/>
    </location>
</feature>
<dbReference type="EMBL" id="PIUK01000001">
    <property type="protein sequence ID" value="MBY6274606.1"/>
    <property type="molecule type" value="Genomic_DNA"/>
</dbReference>
<dbReference type="Proteomes" id="UP000732377">
    <property type="component" value="Unassembled WGS sequence"/>
</dbReference>
<evidence type="ECO:0000259" key="12">
    <source>
        <dbReference type="Pfam" id="PF00361"/>
    </source>
</evidence>
<feature type="transmembrane region" description="Helical" evidence="11">
    <location>
        <begin position="618"/>
        <end position="638"/>
    </location>
</feature>
<feature type="transmembrane region" description="Helical" evidence="11">
    <location>
        <begin position="491"/>
        <end position="512"/>
    </location>
</feature>
<dbReference type="PRINTS" id="PR01434">
    <property type="entry name" value="NADHDHGNASE5"/>
</dbReference>
<feature type="transmembrane region" description="Helical" evidence="11">
    <location>
        <begin position="6"/>
        <end position="25"/>
    </location>
</feature>
<dbReference type="PANTHER" id="PTHR43373">
    <property type="entry name" value="NA(+)/H(+) ANTIPORTER SUBUNIT"/>
    <property type="match status" value="1"/>
</dbReference>
<feature type="transmembrane region" description="Helical" evidence="11">
    <location>
        <begin position="399"/>
        <end position="420"/>
    </location>
</feature>
<keyword evidence="5" id="KW-1003">Cell membrane</keyword>
<evidence type="ECO:0000256" key="2">
    <source>
        <dbReference type="ARBA" id="ARBA00008483"/>
    </source>
</evidence>
<feature type="transmembrane region" description="Helical" evidence="11">
    <location>
        <begin position="562"/>
        <end position="581"/>
    </location>
</feature>
<dbReference type="PANTHER" id="PTHR43373:SF1">
    <property type="entry name" value="NA(+)_H(+) ANTIPORTER SUBUNIT A"/>
    <property type="match status" value="1"/>
</dbReference>
<keyword evidence="3" id="KW-0813">Transport</keyword>
<comment type="similarity">
    <text evidence="2">Belongs to the CPA3 antiporters (TC 2.A.63) subunit A family.</text>
</comment>
<evidence type="ECO:0000256" key="7">
    <source>
        <dbReference type="ARBA" id="ARBA00022989"/>
    </source>
</evidence>
<name>A0A953I067_SYMTR</name>
<comment type="subcellular location">
    <subcellularLocation>
        <location evidence="1">Cell membrane</location>
        <topology evidence="1">Multi-pass membrane protein</topology>
    </subcellularLocation>
    <subcellularLocation>
        <location evidence="10">Membrane</location>
        <topology evidence="10">Multi-pass membrane protein</topology>
    </subcellularLocation>
</comment>
<keyword evidence="4" id="KW-0050">Antiport</keyword>
<dbReference type="GO" id="GO:0005886">
    <property type="term" value="C:plasma membrane"/>
    <property type="evidence" value="ECO:0007669"/>
    <property type="project" value="UniProtKB-SubCell"/>
</dbReference>
<feature type="transmembrane region" description="Helical" evidence="11">
    <location>
        <begin position="291"/>
        <end position="308"/>
    </location>
</feature>
<feature type="transmembrane region" description="Helical" evidence="11">
    <location>
        <begin position="32"/>
        <end position="54"/>
    </location>
</feature>
<dbReference type="InterPro" id="IPR046806">
    <property type="entry name" value="MrpA_C/MbhE"/>
</dbReference>
<feature type="domain" description="MrpA C-terminal/MbhD" evidence="14">
    <location>
        <begin position="603"/>
        <end position="666"/>
    </location>
</feature>